<dbReference type="InterPro" id="IPR051675">
    <property type="entry name" value="Endo/Exo/Phosphatase_dom_1"/>
</dbReference>
<feature type="compositionally biased region" description="Low complexity" evidence="1">
    <location>
        <begin position="60"/>
        <end position="70"/>
    </location>
</feature>
<dbReference type="KEGG" id="aer:AERYTH_11660"/>
<accession>A0A0U4CX79</accession>
<name>A0A0U4CX79_9ACTN</name>
<evidence type="ECO:0000259" key="3">
    <source>
        <dbReference type="SMART" id="SM00278"/>
    </source>
</evidence>
<evidence type="ECO:0000313" key="5">
    <source>
        <dbReference type="Proteomes" id="UP000067689"/>
    </source>
</evidence>
<dbReference type="STRING" id="2041.AERYTH_11660"/>
<protein>
    <recommendedName>
        <fullName evidence="3">Helix-hairpin-helix DNA-binding motif class 1 domain-containing protein</fullName>
    </recommendedName>
</protein>
<keyword evidence="2" id="KW-1133">Transmembrane helix</keyword>
<dbReference type="PANTHER" id="PTHR21180">
    <property type="entry name" value="ENDONUCLEASE/EXONUCLEASE/PHOSPHATASE FAMILY DOMAIN-CONTAINING PROTEIN 1"/>
    <property type="match status" value="1"/>
</dbReference>
<dbReference type="SUPFAM" id="SSF47781">
    <property type="entry name" value="RuvA domain 2-like"/>
    <property type="match status" value="1"/>
</dbReference>
<gene>
    <name evidence="4" type="ORF">AERYTH_11660</name>
</gene>
<dbReference type="Pfam" id="PF10531">
    <property type="entry name" value="SLBB"/>
    <property type="match status" value="1"/>
</dbReference>
<reference evidence="4 5" key="1">
    <citation type="journal article" date="1991" name="Int. J. Syst. Bacteriol.">
        <title>Description of the erythromycin-producing bacterium Arthrobacter sp. strain NRRL B-3381 as Aeromicrobium erythreum gen. nov., sp. nov.</title>
        <authorList>
            <person name="Miller E.S."/>
            <person name="Woese C.R."/>
            <person name="Brenner S."/>
        </authorList>
    </citation>
    <scope>NUCLEOTIDE SEQUENCE [LARGE SCALE GENOMIC DNA]</scope>
    <source>
        <strain evidence="4 5">AR18</strain>
    </source>
</reference>
<dbReference type="SUPFAM" id="SSF142984">
    <property type="entry name" value="Nqo1 middle domain-like"/>
    <property type="match status" value="1"/>
</dbReference>
<dbReference type="InterPro" id="IPR019554">
    <property type="entry name" value="Soluble_ligand-bd"/>
</dbReference>
<dbReference type="SMART" id="SM00278">
    <property type="entry name" value="HhH1"/>
    <property type="match status" value="2"/>
</dbReference>
<dbReference type="InterPro" id="IPR003583">
    <property type="entry name" value="Hlx-hairpin-Hlx_DNA-bd_motif"/>
</dbReference>
<dbReference type="Proteomes" id="UP000067689">
    <property type="component" value="Chromosome"/>
</dbReference>
<dbReference type="AlphaFoldDB" id="A0A0U4CX79"/>
<sequence length="217" mass="22195">MPARGRRRADVGPRAGLSAVHLRVVATAAVAAGVLLTWWLLAERPRTSDVDRPLEVSARADPTGAPAAEGGAEDDGRVVVDVAGQVRRPGIVTLPAGSRVHEAIERAGGIKGALDQPTLNLARVLVDGEQILVGVDPPAAAVAGPGTGGTGGPGVAVNLNTATLEELDALPGVGPVTAQAILDWRTENGRFTSVDDLLDVAGIGEKTLEDLRDRVSV</sequence>
<evidence type="ECO:0000313" key="4">
    <source>
        <dbReference type="EMBL" id="ALX05309.1"/>
    </source>
</evidence>
<dbReference type="InterPro" id="IPR010994">
    <property type="entry name" value="RuvA_2-like"/>
</dbReference>
<dbReference type="Gene3D" id="3.10.560.10">
    <property type="entry name" value="Outer membrane lipoprotein wza domain like"/>
    <property type="match status" value="1"/>
</dbReference>
<feature type="domain" description="Helix-hairpin-helix DNA-binding motif class 1" evidence="3">
    <location>
        <begin position="195"/>
        <end position="214"/>
    </location>
</feature>
<dbReference type="GO" id="GO:0006281">
    <property type="term" value="P:DNA repair"/>
    <property type="evidence" value="ECO:0007669"/>
    <property type="project" value="InterPro"/>
</dbReference>
<dbReference type="NCBIfam" id="TIGR00426">
    <property type="entry name" value="competence protein ComEA helix-hairpin-helix repeat region"/>
    <property type="match status" value="1"/>
</dbReference>
<keyword evidence="2" id="KW-0472">Membrane</keyword>
<keyword evidence="5" id="KW-1185">Reference proteome</keyword>
<dbReference type="InterPro" id="IPR004509">
    <property type="entry name" value="Competence_ComEA_HhH"/>
</dbReference>
<organism evidence="4 5">
    <name type="scientific">Aeromicrobium erythreum</name>
    <dbReference type="NCBI Taxonomy" id="2041"/>
    <lineage>
        <taxon>Bacteria</taxon>
        <taxon>Bacillati</taxon>
        <taxon>Actinomycetota</taxon>
        <taxon>Actinomycetes</taxon>
        <taxon>Propionibacteriales</taxon>
        <taxon>Nocardioidaceae</taxon>
        <taxon>Aeromicrobium</taxon>
    </lineage>
</organism>
<dbReference type="GO" id="GO:0015628">
    <property type="term" value="P:protein secretion by the type II secretion system"/>
    <property type="evidence" value="ECO:0007669"/>
    <property type="project" value="TreeGrafter"/>
</dbReference>
<feature type="transmembrane region" description="Helical" evidence="2">
    <location>
        <begin position="20"/>
        <end position="41"/>
    </location>
</feature>
<dbReference type="PANTHER" id="PTHR21180:SF32">
    <property type="entry name" value="ENDONUCLEASE_EXONUCLEASE_PHOSPHATASE FAMILY DOMAIN-CONTAINING PROTEIN 1"/>
    <property type="match status" value="1"/>
</dbReference>
<evidence type="ECO:0000256" key="1">
    <source>
        <dbReference type="SAM" id="MobiDB-lite"/>
    </source>
</evidence>
<dbReference type="Pfam" id="PF12836">
    <property type="entry name" value="HHH_3"/>
    <property type="match status" value="1"/>
</dbReference>
<feature type="region of interest" description="Disordered" evidence="1">
    <location>
        <begin position="52"/>
        <end position="74"/>
    </location>
</feature>
<proteinExistence type="predicted"/>
<dbReference type="Gene3D" id="1.10.150.320">
    <property type="entry name" value="Photosystem II 12 kDa extrinsic protein"/>
    <property type="match status" value="1"/>
</dbReference>
<feature type="domain" description="Helix-hairpin-helix DNA-binding motif class 1" evidence="3">
    <location>
        <begin position="165"/>
        <end position="184"/>
    </location>
</feature>
<keyword evidence="2" id="KW-0812">Transmembrane</keyword>
<dbReference type="EMBL" id="CP011502">
    <property type="protein sequence ID" value="ALX05309.1"/>
    <property type="molecule type" value="Genomic_DNA"/>
</dbReference>
<dbReference type="GO" id="GO:0003677">
    <property type="term" value="F:DNA binding"/>
    <property type="evidence" value="ECO:0007669"/>
    <property type="project" value="InterPro"/>
</dbReference>
<dbReference type="GO" id="GO:0015627">
    <property type="term" value="C:type II protein secretion system complex"/>
    <property type="evidence" value="ECO:0007669"/>
    <property type="project" value="TreeGrafter"/>
</dbReference>
<evidence type="ECO:0000256" key="2">
    <source>
        <dbReference type="SAM" id="Phobius"/>
    </source>
</evidence>
<dbReference type="PATRIC" id="fig|2041.4.peg.2435"/>